<dbReference type="Gene3D" id="1.10.287.70">
    <property type="match status" value="1"/>
</dbReference>
<reference evidence="2" key="1">
    <citation type="submission" date="2021-02" db="EMBL/GenBank/DDBJ databases">
        <authorList>
            <person name="Nowell W R."/>
        </authorList>
    </citation>
    <scope>NUCLEOTIDE SEQUENCE</scope>
</reference>
<name>A0A821U702_9BILA</name>
<sequence length="148" mass="17113">MLNRYTTKLNLFLFTLLFILYLCFGAYVFSFVEQPTEQMVINEMAKTRKDFLGKYPCVQEDDFESFIVTLLDANKHGVDARTNFTTEQEVENEQERLSTSEKSGLLWLPRSVSIHSYGSRNVPVGQPYRRQINETDNTATMTTETSKS</sequence>
<evidence type="ECO:0000313" key="2">
    <source>
        <dbReference type="EMBL" id="CAF4885031.1"/>
    </source>
</evidence>
<organism evidence="2 3">
    <name type="scientific">Rotaria socialis</name>
    <dbReference type="NCBI Taxonomy" id="392032"/>
    <lineage>
        <taxon>Eukaryota</taxon>
        <taxon>Metazoa</taxon>
        <taxon>Spiralia</taxon>
        <taxon>Gnathifera</taxon>
        <taxon>Rotifera</taxon>
        <taxon>Eurotatoria</taxon>
        <taxon>Bdelloidea</taxon>
        <taxon>Philodinida</taxon>
        <taxon>Philodinidae</taxon>
        <taxon>Rotaria</taxon>
    </lineage>
</organism>
<comment type="caution">
    <text evidence="2">The sequence shown here is derived from an EMBL/GenBank/DDBJ whole genome shotgun (WGS) entry which is preliminary data.</text>
</comment>
<gene>
    <name evidence="2" type="ORF">QYT958_LOCUS29654</name>
</gene>
<keyword evidence="1" id="KW-0472">Membrane</keyword>
<evidence type="ECO:0000313" key="3">
    <source>
        <dbReference type="Proteomes" id="UP000663848"/>
    </source>
</evidence>
<evidence type="ECO:0000256" key="1">
    <source>
        <dbReference type="SAM" id="Phobius"/>
    </source>
</evidence>
<keyword evidence="1" id="KW-0812">Transmembrane</keyword>
<dbReference type="EMBL" id="CAJOBR010008849">
    <property type="protein sequence ID" value="CAF4885031.1"/>
    <property type="molecule type" value="Genomic_DNA"/>
</dbReference>
<dbReference type="Proteomes" id="UP000663848">
    <property type="component" value="Unassembled WGS sequence"/>
</dbReference>
<accession>A0A821U702</accession>
<dbReference type="AlphaFoldDB" id="A0A821U702"/>
<feature type="transmembrane region" description="Helical" evidence="1">
    <location>
        <begin position="12"/>
        <end position="32"/>
    </location>
</feature>
<protein>
    <submittedName>
        <fullName evidence="2">Uncharacterized protein</fullName>
    </submittedName>
</protein>
<keyword evidence="1" id="KW-1133">Transmembrane helix</keyword>
<proteinExistence type="predicted"/>